<dbReference type="PANTHER" id="PTHR42794">
    <property type="entry name" value="HEMIN IMPORT ATP-BINDING PROTEIN HMUV"/>
    <property type="match status" value="1"/>
</dbReference>
<protein>
    <submittedName>
        <fullName evidence="5">ABC transporter ATP-binding protein</fullName>
    </submittedName>
</protein>
<organism evidence="5 6">
    <name type="scientific">Candidatus Mediterraneibacter faecavium</name>
    <dbReference type="NCBI Taxonomy" id="2838668"/>
    <lineage>
        <taxon>Bacteria</taxon>
        <taxon>Bacillati</taxon>
        <taxon>Bacillota</taxon>
        <taxon>Clostridia</taxon>
        <taxon>Lachnospirales</taxon>
        <taxon>Lachnospiraceae</taxon>
        <taxon>Mediterraneibacter</taxon>
    </lineage>
</organism>
<dbReference type="Gene3D" id="3.40.50.300">
    <property type="entry name" value="P-loop containing nucleotide triphosphate hydrolases"/>
    <property type="match status" value="1"/>
</dbReference>
<comment type="caution">
    <text evidence="5">The sequence shown here is derived from an EMBL/GenBank/DDBJ whole genome shotgun (WGS) entry which is preliminary data.</text>
</comment>
<dbReference type="GO" id="GO:0005524">
    <property type="term" value="F:ATP binding"/>
    <property type="evidence" value="ECO:0007669"/>
    <property type="project" value="UniProtKB-KW"/>
</dbReference>
<dbReference type="InterPro" id="IPR027417">
    <property type="entry name" value="P-loop_NTPase"/>
</dbReference>
<dbReference type="FunFam" id="3.40.50.300:FF:000134">
    <property type="entry name" value="Iron-enterobactin ABC transporter ATP-binding protein"/>
    <property type="match status" value="1"/>
</dbReference>
<keyword evidence="2" id="KW-0547">Nucleotide-binding</keyword>
<dbReference type="GO" id="GO:0016887">
    <property type="term" value="F:ATP hydrolysis activity"/>
    <property type="evidence" value="ECO:0007669"/>
    <property type="project" value="InterPro"/>
</dbReference>
<sequence length="251" mass="27812">MKINAEDIRLSYGAAEILRGVSIRAEGHEFVGLIGPNGSGKSTLLKCIYRVLKPDEGAVWLDGNELSALSVKESAKKQAVVAQHNYYNFEFTVREVVLMGRAPHKKALERDNAEDYRIVEAALETVGLSGFVDRSFSTLSGGEQQRVILARALAQQTPCLILDEPTNHLDITHQLQMMRIVKNLDVTVLSAVHDLNIAAMFCDRIYAIQDGQIVGEGTPEELFTPGFIREIYGVEAEVVKDSRGQMHILFL</sequence>
<proteinExistence type="predicted"/>
<dbReference type="PROSITE" id="PS50893">
    <property type="entry name" value="ABC_TRANSPORTER_2"/>
    <property type="match status" value="1"/>
</dbReference>
<evidence type="ECO:0000256" key="2">
    <source>
        <dbReference type="ARBA" id="ARBA00022741"/>
    </source>
</evidence>
<dbReference type="AlphaFoldDB" id="A0A9D2Q6E8"/>
<dbReference type="EMBL" id="DWVY01000007">
    <property type="protein sequence ID" value="HJC73709.1"/>
    <property type="molecule type" value="Genomic_DNA"/>
</dbReference>
<dbReference type="CDD" id="cd03214">
    <property type="entry name" value="ABC_Iron-Siderophores_B12_Hemin"/>
    <property type="match status" value="1"/>
</dbReference>
<keyword evidence="3 5" id="KW-0067">ATP-binding</keyword>
<dbReference type="InterPro" id="IPR003439">
    <property type="entry name" value="ABC_transporter-like_ATP-bd"/>
</dbReference>
<dbReference type="PANTHER" id="PTHR42794:SF2">
    <property type="entry name" value="ABC TRANSPORTER ATP-BINDING PROTEIN"/>
    <property type="match status" value="1"/>
</dbReference>
<dbReference type="InterPro" id="IPR017871">
    <property type="entry name" value="ABC_transporter-like_CS"/>
</dbReference>
<evidence type="ECO:0000313" key="6">
    <source>
        <dbReference type="Proteomes" id="UP000823902"/>
    </source>
</evidence>
<keyword evidence="1" id="KW-0813">Transport</keyword>
<dbReference type="InterPro" id="IPR003593">
    <property type="entry name" value="AAA+_ATPase"/>
</dbReference>
<evidence type="ECO:0000256" key="1">
    <source>
        <dbReference type="ARBA" id="ARBA00022448"/>
    </source>
</evidence>
<accession>A0A9D2Q6E8</accession>
<gene>
    <name evidence="5" type="ORF">H9697_01985</name>
</gene>
<evidence type="ECO:0000259" key="4">
    <source>
        <dbReference type="PROSITE" id="PS50893"/>
    </source>
</evidence>
<reference evidence="5" key="2">
    <citation type="submission" date="2021-04" db="EMBL/GenBank/DDBJ databases">
        <authorList>
            <person name="Gilroy R."/>
        </authorList>
    </citation>
    <scope>NUCLEOTIDE SEQUENCE</scope>
    <source>
        <strain evidence="5">CHK196-7946</strain>
    </source>
</reference>
<dbReference type="Proteomes" id="UP000823902">
    <property type="component" value="Unassembled WGS sequence"/>
</dbReference>
<evidence type="ECO:0000256" key="3">
    <source>
        <dbReference type="ARBA" id="ARBA00022840"/>
    </source>
</evidence>
<dbReference type="Pfam" id="PF00005">
    <property type="entry name" value="ABC_tran"/>
    <property type="match status" value="1"/>
</dbReference>
<dbReference type="PROSITE" id="PS00211">
    <property type="entry name" value="ABC_TRANSPORTER_1"/>
    <property type="match status" value="1"/>
</dbReference>
<evidence type="ECO:0000313" key="5">
    <source>
        <dbReference type="EMBL" id="HJC73709.1"/>
    </source>
</evidence>
<feature type="domain" description="ABC transporter" evidence="4">
    <location>
        <begin position="3"/>
        <end position="235"/>
    </location>
</feature>
<dbReference type="SMART" id="SM00382">
    <property type="entry name" value="AAA"/>
    <property type="match status" value="1"/>
</dbReference>
<reference evidence="5" key="1">
    <citation type="journal article" date="2021" name="PeerJ">
        <title>Extensive microbial diversity within the chicken gut microbiome revealed by metagenomics and culture.</title>
        <authorList>
            <person name="Gilroy R."/>
            <person name="Ravi A."/>
            <person name="Getino M."/>
            <person name="Pursley I."/>
            <person name="Horton D.L."/>
            <person name="Alikhan N.F."/>
            <person name="Baker D."/>
            <person name="Gharbi K."/>
            <person name="Hall N."/>
            <person name="Watson M."/>
            <person name="Adriaenssens E.M."/>
            <person name="Foster-Nyarko E."/>
            <person name="Jarju S."/>
            <person name="Secka A."/>
            <person name="Antonio M."/>
            <person name="Oren A."/>
            <person name="Chaudhuri R.R."/>
            <person name="La Ragione R."/>
            <person name="Hildebrand F."/>
            <person name="Pallen M.J."/>
        </authorList>
    </citation>
    <scope>NUCLEOTIDE SEQUENCE</scope>
    <source>
        <strain evidence="5">CHK196-7946</strain>
    </source>
</reference>
<name>A0A9D2Q6E8_9FIRM</name>
<dbReference type="SUPFAM" id="SSF52540">
    <property type="entry name" value="P-loop containing nucleoside triphosphate hydrolases"/>
    <property type="match status" value="1"/>
</dbReference>